<dbReference type="CDD" id="cd00077">
    <property type="entry name" value="HDc"/>
    <property type="match status" value="1"/>
</dbReference>
<protein>
    <recommendedName>
        <fullName evidence="2">Deoxyguanosinetriphosphate triphosphohydrolase-like protein</fullName>
    </recommendedName>
</protein>
<dbReference type="SMART" id="SM00471">
    <property type="entry name" value="HDc"/>
    <property type="match status" value="1"/>
</dbReference>
<organism evidence="5 6">
    <name type="scientific">Shewanella nanhaiensis</name>
    <dbReference type="NCBI Taxonomy" id="2864872"/>
    <lineage>
        <taxon>Bacteria</taxon>
        <taxon>Pseudomonadati</taxon>
        <taxon>Pseudomonadota</taxon>
        <taxon>Gammaproteobacteria</taxon>
        <taxon>Alteromonadales</taxon>
        <taxon>Shewanellaceae</taxon>
        <taxon>Shewanella</taxon>
    </lineage>
</organism>
<dbReference type="PANTHER" id="PTHR11373">
    <property type="entry name" value="DEOXYNUCLEOSIDE TRIPHOSPHATE TRIPHOSPHOHYDROLASE"/>
    <property type="match status" value="1"/>
</dbReference>
<evidence type="ECO:0000259" key="4">
    <source>
        <dbReference type="PROSITE" id="PS51831"/>
    </source>
</evidence>
<dbReference type="NCBIfam" id="NF003701">
    <property type="entry name" value="PRK05318.1"/>
    <property type="match status" value="1"/>
</dbReference>
<reference evidence="5 6" key="1">
    <citation type="submission" date="2021-07" db="EMBL/GenBank/DDBJ databases">
        <title>Shewanella sp. nov, isolated from SCS.</title>
        <authorList>
            <person name="Cao W.R."/>
        </authorList>
    </citation>
    <scope>NUCLEOTIDE SEQUENCE [LARGE SCALE GENOMIC DNA]</scope>
    <source>
        <strain evidence="5 6">NR704-98</strain>
    </source>
</reference>
<dbReference type="InterPro" id="IPR006674">
    <property type="entry name" value="HD_domain"/>
</dbReference>
<evidence type="ECO:0000256" key="3">
    <source>
        <dbReference type="SAM" id="MobiDB-lite"/>
    </source>
</evidence>
<dbReference type="InterPro" id="IPR006261">
    <property type="entry name" value="dGTPase"/>
</dbReference>
<dbReference type="SUPFAM" id="SSF109604">
    <property type="entry name" value="HD-domain/PDEase-like"/>
    <property type="match status" value="1"/>
</dbReference>
<dbReference type="Pfam" id="PF13286">
    <property type="entry name" value="HD_assoc"/>
    <property type="match status" value="1"/>
</dbReference>
<dbReference type="Proteomes" id="UP001195963">
    <property type="component" value="Unassembled WGS sequence"/>
</dbReference>
<dbReference type="Gene3D" id="1.10.3210.10">
    <property type="entry name" value="Hypothetical protein af1432"/>
    <property type="match status" value="1"/>
</dbReference>
<dbReference type="PROSITE" id="PS51831">
    <property type="entry name" value="HD"/>
    <property type="match status" value="1"/>
</dbReference>
<dbReference type="NCBIfam" id="TIGR01353">
    <property type="entry name" value="dGTP_triPase"/>
    <property type="match status" value="1"/>
</dbReference>
<evidence type="ECO:0000313" key="5">
    <source>
        <dbReference type="EMBL" id="MBW8184673.1"/>
    </source>
</evidence>
<evidence type="ECO:0000256" key="2">
    <source>
        <dbReference type="HAMAP-Rule" id="MF_01212"/>
    </source>
</evidence>
<sequence length="444" mass="51023">MIASPWHERRLNEDKKRRNDHRSPFQRDRARILHSAAFRRLQAKTQVLGVGMNDFYRTRLTHSLEVSQIGTGIRAQLKLKQPQHLSLFDSMSLIESLCLAHDIGHPPFGHGGEVALNYMMRNHGGFEGNGQTFRILTGLEPYTECFGMNLCRRTLLGVLKYPGLYSSLHHDGQQAEVKNIRQLRPADWPPVKGVFDDDKAILDWVLAPLIDSDRERFLQTHAAATGKHKRTRYKSLDCSIMELADDIAYAVHDLEDAIVMGIVSSFQWQNDVAEVLKSSKDSWIREEFATIGDKLFSHHHHQRKDAIGTLVNGFVTAIDLKEDLAFTEPLLRFNAALDEEFDSALEVLKQFVYKFVIRKPEIQMLEYKGQQTVMELFEAFESDPERLLPTHTQERWRESHNKGLNCHRVIADYISGMTDEFAARLHQQLFNPKPGSMIELSHEL</sequence>
<gene>
    <name evidence="5" type="ORF">K0625_13445</name>
</gene>
<dbReference type="RefSeq" id="WP_220110166.1">
    <property type="nucleotide sequence ID" value="NZ_JAHZST010000009.1"/>
</dbReference>
<evidence type="ECO:0000313" key="6">
    <source>
        <dbReference type="Proteomes" id="UP001195963"/>
    </source>
</evidence>
<keyword evidence="1 2" id="KW-0378">Hydrolase</keyword>
<dbReference type="InterPro" id="IPR003607">
    <property type="entry name" value="HD/PDEase_dom"/>
</dbReference>
<feature type="region of interest" description="Disordered" evidence="3">
    <location>
        <begin position="1"/>
        <end position="26"/>
    </location>
</feature>
<dbReference type="NCBIfam" id="NF041026">
    <property type="entry name" value="antiphage_dGTPase"/>
    <property type="match status" value="1"/>
</dbReference>
<dbReference type="PANTHER" id="PTHR11373:SF40">
    <property type="entry name" value="DEOXYGUANOSINETRIPHOSPHATE TRIPHOSPHOHYDROLASE-LIKE PROTEIN 2"/>
    <property type="match status" value="1"/>
</dbReference>
<dbReference type="EMBL" id="JAHZST010000009">
    <property type="protein sequence ID" value="MBW8184673.1"/>
    <property type="molecule type" value="Genomic_DNA"/>
</dbReference>
<accession>A0ABS7E4R2</accession>
<proteinExistence type="inferred from homology"/>
<comment type="similarity">
    <text evidence="2">Belongs to the dGTPase family. Type 2 subfamily.</text>
</comment>
<feature type="domain" description="HD" evidence="4">
    <location>
        <begin position="59"/>
        <end position="250"/>
    </location>
</feature>
<dbReference type="HAMAP" id="MF_01212">
    <property type="entry name" value="dGTPase_type2"/>
    <property type="match status" value="1"/>
</dbReference>
<dbReference type="InterPro" id="IPR050135">
    <property type="entry name" value="dGTPase-like"/>
</dbReference>
<dbReference type="InterPro" id="IPR026875">
    <property type="entry name" value="PHydrolase_assoc_dom"/>
</dbReference>
<comment type="caution">
    <text evidence="5">The sequence shown here is derived from an EMBL/GenBank/DDBJ whole genome shotgun (WGS) entry which is preliminary data.</text>
</comment>
<evidence type="ECO:0000256" key="1">
    <source>
        <dbReference type="ARBA" id="ARBA00022801"/>
    </source>
</evidence>
<keyword evidence="6" id="KW-1185">Reference proteome</keyword>
<dbReference type="Pfam" id="PF01966">
    <property type="entry name" value="HD"/>
    <property type="match status" value="1"/>
</dbReference>
<dbReference type="InterPro" id="IPR023023">
    <property type="entry name" value="dNTPase_2"/>
</dbReference>
<name>A0ABS7E4R2_9GAMM</name>